<dbReference type="PANTHER" id="PTHR44167:SF24">
    <property type="entry name" value="SERINE_THREONINE-PROTEIN KINASE CHK2"/>
    <property type="match status" value="1"/>
</dbReference>
<dbReference type="GO" id="GO:0005737">
    <property type="term" value="C:cytoplasm"/>
    <property type="evidence" value="ECO:0007669"/>
    <property type="project" value="TreeGrafter"/>
</dbReference>
<protein>
    <submittedName>
        <fullName evidence="3">Protein kinase domain-containing protein</fullName>
    </submittedName>
</protein>
<dbReference type="GO" id="GO:0044773">
    <property type="term" value="P:mitotic DNA damage checkpoint signaling"/>
    <property type="evidence" value="ECO:0007669"/>
    <property type="project" value="TreeGrafter"/>
</dbReference>
<evidence type="ECO:0000259" key="1">
    <source>
        <dbReference type="PROSITE" id="PS50011"/>
    </source>
</evidence>
<dbReference type="InterPro" id="IPR000719">
    <property type="entry name" value="Prot_kinase_dom"/>
</dbReference>
<accession>A0A914KG17</accession>
<reference evidence="3" key="1">
    <citation type="submission" date="2022-11" db="UniProtKB">
        <authorList>
            <consortium name="WormBaseParasite"/>
        </authorList>
    </citation>
    <scope>IDENTIFICATION</scope>
</reference>
<organism evidence="2 3">
    <name type="scientific">Meloidogyne incognita</name>
    <name type="common">Southern root-knot nematode worm</name>
    <name type="synonym">Oxyuris incognita</name>
    <dbReference type="NCBI Taxonomy" id="6306"/>
    <lineage>
        <taxon>Eukaryota</taxon>
        <taxon>Metazoa</taxon>
        <taxon>Ecdysozoa</taxon>
        <taxon>Nematoda</taxon>
        <taxon>Chromadorea</taxon>
        <taxon>Rhabditida</taxon>
        <taxon>Tylenchina</taxon>
        <taxon>Tylenchomorpha</taxon>
        <taxon>Tylenchoidea</taxon>
        <taxon>Meloidogynidae</taxon>
        <taxon>Meloidogyninae</taxon>
        <taxon>Meloidogyne</taxon>
        <taxon>Meloidogyne incognita group</taxon>
    </lineage>
</organism>
<dbReference type="SUPFAM" id="SSF56112">
    <property type="entry name" value="Protein kinase-like (PK-like)"/>
    <property type="match status" value="1"/>
</dbReference>
<sequence>MFSKFDLFSPLGFRRTSGISSAFRGYQTRIITFGRSSTFGRTSTTPSPSSSSPSLFKTLCKFEDILPFSPKSTKCSCKNYNMREMTKISFYSALGNRIRKVKVSLQELISSGVQAQVYHGCYYDTKSKSEKCVAVKLIGTGTQQTQNNTLLSGYEKKLKELNNKDQNEWSSNDKRIKVMLEENIKVAKENKSESLKAIVEDSMNEISVLKMFQERFANENKPLDHIINMYDGGSIIKIHGDKDKEQMFDYIIILELGNGTFLEKILSTAENHVKDEKMLMNVLSEPARVLIQIHEAATIHMDFKPQNLVYVSVDTSKSQKEQRLKAVDVSRETSNVQEEKHLKAIDFGGSMILNPTVWNNKSSAKSKINNLTKFARSFSLPANFGGKNNLEKNQPNNKKKIVEKMICTRQYKPPELDTDFLIEQAKLQPSQANSKTRNASATTKSDVWMFGMICYELLLYIKYYSLVEDKERLKKTINDKLLNINTIYKWKNILLDKKYIASTSQQEINLEHPTIEGLKDEIMDIIEIKSDYPKIFQLVSNLLQLEPKHRLSANGILDFLTGKCRIESMDDTQFSIDQFIKEDTKENISLLEQAFSIVKGNDPENDVHRNLDDLFGLENKENLQMQLPICDQSFRPDEIDDQGFGKLNPIKEIEQKSFEKIESIKKRIKF</sequence>
<feature type="domain" description="Protein kinase" evidence="1">
    <location>
        <begin position="103"/>
        <end position="580"/>
    </location>
</feature>
<name>A0A914KG17_MELIC</name>
<dbReference type="AlphaFoldDB" id="A0A914KG17"/>
<keyword evidence="2" id="KW-1185">Reference proteome</keyword>
<dbReference type="GO" id="GO:0005634">
    <property type="term" value="C:nucleus"/>
    <property type="evidence" value="ECO:0007669"/>
    <property type="project" value="TreeGrafter"/>
</dbReference>
<dbReference type="GO" id="GO:0005524">
    <property type="term" value="F:ATP binding"/>
    <property type="evidence" value="ECO:0007669"/>
    <property type="project" value="InterPro"/>
</dbReference>
<proteinExistence type="predicted"/>
<dbReference type="PANTHER" id="PTHR44167">
    <property type="entry name" value="OVARIAN-SPECIFIC SERINE/THREONINE-PROTEIN KINASE LOK-RELATED"/>
    <property type="match status" value="1"/>
</dbReference>
<dbReference type="Proteomes" id="UP000887563">
    <property type="component" value="Unplaced"/>
</dbReference>
<evidence type="ECO:0000313" key="2">
    <source>
        <dbReference type="Proteomes" id="UP000887563"/>
    </source>
</evidence>
<dbReference type="GO" id="GO:0004674">
    <property type="term" value="F:protein serine/threonine kinase activity"/>
    <property type="evidence" value="ECO:0007669"/>
    <property type="project" value="TreeGrafter"/>
</dbReference>
<dbReference type="InterPro" id="IPR011009">
    <property type="entry name" value="Kinase-like_dom_sf"/>
</dbReference>
<dbReference type="SMART" id="SM00220">
    <property type="entry name" value="S_TKc"/>
    <property type="match status" value="1"/>
</dbReference>
<evidence type="ECO:0000313" key="3">
    <source>
        <dbReference type="WBParaSite" id="Minc3s00003g00168"/>
    </source>
</evidence>
<dbReference type="PROSITE" id="PS50011">
    <property type="entry name" value="PROTEIN_KINASE_DOM"/>
    <property type="match status" value="1"/>
</dbReference>
<dbReference type="Gene3D" id="1.10.510.10">
    <property type="entry name" value="Transferase(Phosphotransferase) domain 1"/>
    <property type="match status" value="1"/>
</dbReference>
<dbReference type="WBParaSite" id="Minc3s00003g00168">
    <property type="protein sequence ID" value="Minc3s00003g00168"/>
    <property type="gene ID" value="Minc3s00003g00168"/>
</dbReference>